<name>A0A662CYJ6_UNCAE</name>
<comment type="caution">
    <text evidence="8">The sequence shown here is derived from an EMBL/GenBank/DDBJ whole genome shotgun (WGS) entry which is preliminary data.</text>
</comment>
<evidence type="ECO:0000256" key="2">
    <source>
        <dbReference type="ARBA" id="ARBA00022692"/>
    </source>
</evidence>
<evidence type="ECO:0000256" key="7">
    <source>
        <dbReference type="HAMAP-Rule" id="MF_02065"/>
    </source>
</evidence>
<organism evidence="8 9">
    <name type="scientific">Aerophobetes bacterium</name>
    <dbReference type="NCBI Taxonomy" id="2030807"/>
    <lineage>
        <taxon>Bacteria</taxon>
        <taxon>Candidatus Aerophobota</taxon>
    </lineage>
</organism>
<dbReference type="Gene3D" id="3.30.1490.480">
    <property type="entry name" value="Endolytic murein transglycosylase"/>
    <property type="match status" value="1"/>
</dbReference>
<evidence type="ECO:0000313" key="8">
    <source>
        <dbReference type="EMBL" id="RLE06862.1"/>
    </source>
</evidence>
<dbReference type="Gene3D" id="3.30.160.60">
    <property type="entry name" value="Classic Zinc Finger"/>
    <property type="match status" value="1"/>
</dbReference>
<dbReference type="Proteomes" id="UP000277457">
    <property type="component" value="Unassembled WGS sequence"/>
</dbReference>
<proteinExistence type="inferred from homology"/>
<accession>A0A662CYJ6</accession>
<evidence type="ECO:0000256" key="3">
    <source>
        <dbReference type="ARBA" id="ARBA00022989"/>
    </source>
</evidence>
<keyword evidence="6 7" id="KW-0961">Cell wall biogenesis/degradation</keyword>
<dbReference type="EMBL" id="QMPY01000142">
    <property type="protein sequence ID" value="RLE06862.1"/>
    <property type="molecule type" value="Genomic_DNA"/>
</dbReference>
<dbReference type="GO" id="GO:0071555">
    <property type="term" value="P:cell wall organization"/>
    <property type="evidence" value="ECO:0007669"/>
    <property type="project" value="UniProtKB-KW"/>
</dbReference>
<evidence type="ECO:0000256" key="6">
    <source>
        <dbReference type="ARBA" id="ARBA00023316"/>
    </source>
</evidence>
<feature type="site" description="Important for catalytic activity" evidence="7">
    <location>
        <position position="218"/>
    </location>
</feature>
<evidence type="ECO:0000256" key="4">
    <source>
        <dbReference type="ARBA" id="ARBA00023136"/>
    </source>
</evidence>
<comment type="function">
    <text evidence="7">Functions as a peptidoglycan terminase that cleaves nascent peptidoglycan strands endolytically to terminate their elongation.</text>
</comment>
<keyword evidence="3 7" id="KW-1133">Transmembrane helix</keyword>
<evidence type="ECO:0000256" key="5">
    <source>
        <dbReference type="ARBA" id="ARBA00023239"/>
    </source>
</evidence>
<dbReference type="PANTHER" id="PTHR30518:SF2">
    <property type="entry name" value="ENDOLYTIC MUREIN TRANSGLYCOSYLASE"/>
    <property type="match status" value="1"/>
</dbReference>
<dbReference type="AlphaFoldDB" id="A0A662CYJ6"/>
<dbReference type="PANTHER" id="PTHR30518">
    <property type="entry name" value="ENDOLYTIC MUREIN TRANSGLYCOSYLASE"/>
    <property type="match status" value="1"/>
</dbReference>
<protein>
    <recommendedName>
        <fullName evidence="7">Endolytic murein transglycosylase</fullName>
        <ecNumber evidence="7">4.2.2.29</ecNumber>
    </recommendedName>
    <alternativeName>
        <fullName evidence="7">Peptidoglycan lytic transglycosylase</fullName>
    </alternativeName>
    <alternativeName>
        <fullName evidence="7">Peptidoglycan polymerization terminase</fullName>
    </alternativeName>
</protein>
<reference evidence="8 9" key="1">
    <citation type="submission" date="2018-06" db="EMBL/GenBank/DDBJ databases">
        <title>Extensive metabolic versatility and redundancy in microbially diverse, dynamic hydrothermal sediments.</title>
        <authorList>
            <person name="Dombrowski N."/>
            <person name="Teske A."/>
            <person name="Baker B.J."/>
        </authorList>
    </citation>
    <scope>NUCLEOTIDE SEQUENCE [LARGE SCALE GENOMIC DNA]</scope>
    <source>
        <strain evidence="8">B7_G13</strain>
    </source>
</reference>
<keyword evidence="2 7" id="KW-0812">Transmembrane</keyword>
<keyword evidence="5 7" id="KW-0456">Lyase</keyword>
<dbReference type="GO" id="GO:0005886">
    <property type="term" value="C:plasma membrane"/>
    <property type="evidence" value="ECO:0007669"/>
    <property type="project" value="UniProtKB-SubCell"/>
</dbReference>
<dbReference type="HAMAP" id="MF_02065">
    <property type="entry name" value="MltG"/>
    <property type="match status" value="1"/>
</dbReference>
<evidence type="ECO:0000313" key="9">
    <source>
        <dbReference type="Proteomes" id="UP000277457"/>
    </source>
</evidence>
<keyword evidence="1 7" id="KW-1003">Cell membrane</keyword>
<comment type="subcellular location">
    <subcellularLocation>
        <location evidence="7">Cell membrane</location>
        <topology evidence="7">Single-pass membrane protein</topology>
    </subcellularLocation>
</comment>
<evidence type="ECO:0000256" key="1">
    <source>
        <dbReference type="ARBA" id="ARBA00022475"/>
    </source>
</evidence>
<dbReference type="EC" id="4.2.2.29" evidence="7"/>
<keyword evidence="4 7" id="KW-0472">Membrane</keyword>
<gene>
    <name evidence="7 8" type="primary">mltG</name>
    <name evidence="8" type="ORF">DRZ78_03960</name>
</gene>
<sequence>MSFKKLWWKNLIAIGAVFLTFLFISQVFLPFYGSGKVSVVIPEGADSFKIARILSQQRAIKSKACFILVSKILNWEKNLKAGRYEFNSPSMLEVLSKLRKGEIKVCRVTIPEGLPKWTIADIMSQNGIVEKEDFLNIVDNPQELEESNFSFSLPKNTLEGYLYPDTYYFAKGEDPQKVIKKFLSRFEEKVLPIYQEAKTENSLSLEEVVILASIVEKEAQISSEKPMIAAVFYNRLKRGMRLRADPTVKYALGDFRSKLTRHELKTPSTYNTYLHYGLPPSPICNPGRDSIYAVLYPAKVDYLYFVARGDGSHKFSRTYGEHLRAISQYRKG</sequence>
<comment type="catalytic activity">
    <reaction evidence="7">
        <text>a peptidoglycan chain = a peptidoglycan chain with N-acetyl-1,6-anhydromuramyl-[peptide] at the reducing end + a peptidoglycan chain with N-acetylglucosamine at the non-reducing end.</text>
        <dbReference type="EC" id="4.2.2.29"/>
    </reaction>
</comment>
<dbReference type="InterPro" id="IPR003770">
    <property type="entry name" value="MLTG-like"/>
</dbReference>
<dbReference type="CDD" id="cd08010">
    <property type="entry name" value="MltG_like"/>
    <property type="match status" value="1"/>
</dbReference>
<dbReference type="NCBIfam" id="TIGR00247">
    <property type="entry name" value="endolytic transglycosylase MltG"/>
    <property type="match status" value="1"/>
</dbReference>
<dbReference type="Pfam" id="PF02618">
    <property type="entry name" value="YceG"/>
    <property type="match status" value="1"/>
</dbReference>
<dbReference type="GO" id="GO:0008932">
    <property type="term" value="F:lytic endotransglycosylase activity"/>
    <property type="evidence" value="ECO:0007669"/>
    <property type="project" value="UniProtKB-UniRule"/>
</dbReference>
<comment type="similarity">
    <text evidence="7">Belongs to the transglycosylase MltG family.</text>
</comment>
<feature type="transmembrane region" description="Helical" evidence="7">
    <location>
        <begin position="12"/>
        <end position="32"/>
    </location>
</feature>
<dbReference type="GO" id="GO:0009252">
    <property type="term" value="P:peptidoglycan biosynthetic process"/>
    <property type="evidence" value="ECO:0007669"/>
    <property type="project" value="UniProtKB-UniRule"/>
</dbReference>